<sequence>MTTDTVIQLTMTAIELGMKIALPILLVGLAVGLIISVFQAITQIQEQTLTFIPKIVATVAVMVIGGPWMLDQLLQYTAELWLSIPELIG</sequence>
<dbReference type="PANTHER" id="PTHR34040:SF2">
    <property type="entry name" value="FLAGELLAR BIOSYNTHETIC PROTEIN FLIQ"/>
    <property type="match status" value="1"/>
</dbReference>
<dbReference type="InterPro" id="IPR002191">
    <property type="entry name" value="Bac_export_3"/>
</dbReference>
<comment type="subcellular location">
    <subcellularLocation>
        <location evidence="1 9">Cell membrane</location>
        <topology evidence="1">Multi-pass membrane protein</topology>
    </subcellularLocation>
    <subcellularLocation>
        <location evidence="9">Bacterial flagellum basal body</location>
    </subcellularLocation>
</comment>
<dbReference type="EMBL" id="CADCVT010000152">
    <property type="protein sequence ID" value="CAA9494244.1"/>
    <property type="molecule type" value="Genomic_DNA"/>
</dbReference>
<dbReference type="GO" id="GO:0044780">
    <property type="term" value="P:bacterial-type flagellum assembly"/>
    <property type="evidence" value="ECO:0007669"/>
    <property type="project" value="InterPro"/>
</dbReference>
<evidence type="ECO:0000256" key="9">
    <source>
        <dbReference type="RuleBase" id="RU364090"/>
    </source>
</evidence>
<reference evidence="10" key="1">
    <citation type="submission" date="2020-02" db="EMBL/GenBank/DDBJ databases">
        <authorList>
            <person name="Meier V. D."/>
        </authorList>
    </citation>
    <scope>NUCLEOTIDE SEQUENCE</scope>
    <source>
        <strain evidence="10">AVDCRST_MAG85</strain>
    </source>
</reference>
<keyword evidence="6 9" id="KW-1133">Transmembrane helix</keyword>
<keyword evidence="10" id="KW-0282">Flagellum</keyword>
<dbReference type="InterPro" id="IPR006305">
    <property type="entry name" value="FliQ"/>
</dbReference>
<evidence type="ECO:0000256" key="6">
    <source>
        <dbReference type="ARBA" id="ARBA00022989"/>
    </source>
</evidence>
<gene>
    <name evidence="9" type="primary">fliQ</name>
    <name evidence="10" type="ORF">AVDCRST_MAG85-1386</name>
</gene>
<dbReference type="AlphaFoldDB" id="A0A6J4SHL2"/>
<dbReference type="GO" id="GO:0005886">
    <property type="term" value="C:plasma membrane"/>
    <property type="evidence" value="ECO:0007669"/>
    <property type="project" value="UniProtKB-SubCell"/>
</dbReference>
<proteinExistence type="inferred from homology"/>
<keyword evidence="8 9" id="KW-0975">Bacterial flagellum</keyword>
<evidence type="ECO:0000256" key="3">
    <source>
        <dbReference type="ARBA" id="ARBA00021718"/>
    </source>
</evidence>
<name>A0A6J4SHL2_9ACTN</name>
<evidence type="ECO:0000256" key="2">
    <source>
        <dbReference type="ARBA" id="ARBA00006156"/>
    </source>
</evidence>
<comment type="similarity">
    <text evidence="2 9">Belongs to the FliQ/MopD/SpaQ family.</text>
</comment>
<keyword evidence="10" id="KW-0966">Cell projection</keyword>
<organism evidence="10">
    <name type="scientific">uncultured Solirubrobacteraceae bacterium</name>
    <dbReference type="NCBI Taxonomy" id="1162706"/>
    <lineage>
        <taxon>Bacteria</taxon>
        <taxon>Bacillati</taxon>
        <taxon>Actinomycetota</taxon>
        <taxon>Thermoleophilia</taxon>
        <taxon>Solirubrobacterales</taxon>
        <taxon>Solirubrobacteraceae</taxon>
        <taxon>environmental samples</taxon>
    </lineage>
</organism>
<protein>
    <recommendedName>
        <fullName evidence="3 9">Flagellar biosynthetic protein FliQ</fullName>
    </recommendedName>
</protein>
<evidence type="ECO:0000256" key="8">
    <source>
        <dbReference type="ARBA" id="ARBA00023143"/>
    </source>
</evidence>
<dbReference type="NCBIfam" id="TIGR01402">
    <property type="entry name" value="fliQ"/>
    <property type="match status" value="1"/>
</dbReference>
<evidence type="ECO:0000256" key="5">
    <source>
        <dbReference type="ARBA" id="ARBA00022692"/>
    </source>
</evidence>
<dbReference type="PIRSF" id="PIRSF004669">
    <property type="entry name" value="FliQ"/>
    <property type="match status" value="1"/>
</dbReference>
<dbReference type="GO" id="GO:0009425">
    <property type="term" value="C:bacterial-type flagellum basal body"/>
    <property type="evidence" value="ECO:0007669"/>
    <property type="project" value="UniProtKB-SubCell"/>
</dbReference>
<keyword evidence="5 9" id="KW-0812">Transmembrane</keyword>
<feature type="transmembrane region" description="Helical" evidence="9">
    <location>
        <begin position="51"/>
        <end position="70"/>
    </location>
</feature>
<comment type="function">
    <text evidence="9">Role in flagellar biosynthesis.</text>
</comment>
<dbReference type="PRINTS" id="PR00952">
    <property type="entry name" value="TYPE3IMQPROT"/>
</dbReference>
<feature type="transmembrane region" description="Helical" evidence="9">
    <location>
        <begin position="20"/>
        <end position="39"/>
    </location>
</feature>
<keyword evidence="4 9" id="KW-1003">Cell membrane</keyword>
<evidence type="ECO:0000256" key="4">
    <source>
        <dbReference type="ARBA" id="ARBA00022475"/>
    </source>
</evidence>
<evidence type="ECO:0000313" key="10">
    <source>
        <dbReference type="EMBL" id="CAA9494244.1"/>
    </source>
</evidence>
<dbReference type="Pfam" id="PF01313">
    <property type="entry name" value="Bac_export_3"/>
    <property type="match status" value="1"/>
</dbReference>
<keyword evidence="7 9" id="KW-0472">Membrane</keyword>
<keyword evidence="10" id="KW-0969">Cilium</keyword>
<accession>A0A6J4SHL2</accession>
<dbReference type="PANTHER" id="PTHR34040">
    <property type="entry name" value="FLAGELLAR BIOSYNTHETIC PROTEIN FLIQ"/>
    <property type="match status" value="1"/>
</dbReference>
<evidence type="ECO:0000256" key="7">
    <source>
        <dbReference type="ARBA" id="ARBA00023136"/>
    </source>
</evidence>
<dbReference type="GO" id="GO:0009306">
    <property type="term" value="P:protein secretion"/>
    <property type="evidence" value="ECO:0007669"/>
    <property type="project" value="InterPro"/>
</dbReference>
<evidence type="ECO:0000256" key="1">
    <source>
        <dbReference type="ARBA" id="ARBA00004651"/>
    </source>
</evidence>